<keyword evidence="4" id="KW-1185">Reference proteome</keyword>
<feature type="coiled-coil region" evidence="1">
    <location>
        <begin position="199"/>
        <end position="226"/>
    </location>
</feature>
<gene>
    <name evidence="3" type="ORF">AK812_SmicGene18146</name>
</gene>
<feature type="coiled-coil region" evidence="1">
    <location>
        <begin position="4"/>
        <end position="52"/>
    </location>
</feature>
<evidence type="ECO:0000313" key="3">
    <source>
        <dbReference type="EMBL" id="OLP99298.1"/>
    </source>
</evidence>
<dbReference type="Proteomes" id="UP000186817">
    <property type="component" value="Unassembled WGS sequence"/>
</dbReference>
<evidence type="ECO:0000256" key="2">
    <source>
        <dbReference type="SAM" id="MobiDB-lite"/>
    </source>
</evidence>
<organism evidence="3 4">
    <name type="scientific">Symbiodinium microadriaticum</name>
    <name type="common">Dinoflagellate</name>
    <name type="synonym">Zooxanthella microadriatica</name>
    <dbReference type="NCBI Taxonomy" id="2951"/>
    <lineage>
        <taxon>Eukaryota</taxon>
        <taxon>Sar</taxon>
        <taxon>Alveolata</taxon>
        <taxon>Dinophyceae</taxon>
        <taxon>Suessiales</taxon>
        <taxon>Symbiodiniaceae</taxon>
        <taxon>Symbiodinium</taxon>
    </lineage>
</organism>
<dbReference type="OrthoDB" id="437354at2759"/>
<dbReference type="CDD" id="cd09272">
    <property type="entry name" value="RNase_HI_RT_Ty1"/>
    <property type="match status" value="1"/>
</dbReference>
<feature type="region of interest" description="Disordered" evidence="2">
    <location>
        <begin position="600"/>
        <end position="619"/>
    </location>
</feature>
<accession>A0A1Q9DVZ5</accession>
<reference evidence="3 4" key="1">
    <citation type="submission" date="2016-02" db="EMBL/GenBank/DDBJ databases">
        <title>Genome analysis of coral dinoflagellate symbionts highlights evolutionary adaptations to a symbiotic lifestyle.</title>
        <authorList>
            <person name="Aranda M."/>
            <person name="Li Y."/>
            <person name="Liew Y.J."/>
            <person name="Baumgarten S."/>
            <person name="Simakov O."/>
            <person name="Wilson M."/>
            <person name="Piel J."/>
            <person name="Ashoor H."/>
            <person name="Bougouffa S."/>
            <person name="Bajic V.B."/>
            <person name="Ryu T."/>
            <person name="Ravasi T."/>
            <person name="Bayer T."/>
            <person name="Micklem G."/>
            <person name="Kim H."/>
            <person name="Bhak J."/>
            <person name="Lajeunesse T.C."/>
            <person name="Voolstra C.R."/>
        </authorList>
    </citation>
    <scope>NUCLEOTIDE SEQUENCE [LARGE SCALE GENOMIC DNA]</scope>
    <source>
        <strain evidence="3 4">CCMP2467</strain>
    </source>
</reference>
<evidence type="ECO:0000313" key="4">
    <source>
        <dbReference type="Proteomes" id="UP000186817"/>
    </source>
</evidence>
<dbReference type="EMBL" id="LSRX01000367">
    <property type="protein sequence ID" value="OLP99298.1"/>
    <property type="molecule type" value="Genomic_DNA"/>
</dbReference>
<keyword evidence="1" id="KW-0175">Coiled coil</keyword>
<feature type="compositionally biased region" description="Basic and acidic residues" evidence="2">
    <location>
        <begin position="65"/>
        <end position="74"/>
    </location>
</feature>
<dbReference type="PANTHER" id="PTHR11439:SF483">
    <property type="entry name" value="PEPTIDE SYNTHASE GLIP-LIKE, PUTATIVE (AFU_ORTHOLOGUE AFUA_3G12920)-RELATED"/>
    <property type="match status" value="1"/>
</dbReference>
<feature type="compositionally biased region" description="Low complexity" evidence="2">
    <location>
        <begin position="338"/>
        <end position="347"/>
    </location>
</feature>
<proteinExistence type="predicted"/>
<feature type="compositionally biased region" description="Low complexity" evidence="2">
    <location>
        <begin position="430"/>
        <end position="441"/>
    </location>
</feature>
<feature type="compositionally biased region" description="Basic and acidic residues" evidence="2">
    <location>
        <begin position="348"/>
        <end position="383"/>
    </location>
</feature>
<comment type="caution">
    <text evidence="3">The sequence shown here is derived from an EMBL/GenBank/DDBJ whole genome shotgun (WGS) entry which is preliminary data.</text>
</comment>
<protein>
    <submittedName>
        <fullName evidence="3">Retrovirus-related Pol polyprotein from transposon TNT 1-94</fullName>
    </submittedName>
</protein>
<evidence type="ECO:0000256" key="1">
    <source>
        <dbReference type="SAM" id="Coils"/>
    </source>
</evidence>
<feature type="region of interest" description="Disordered" evidence="2">
    <location>
        <begin position="57"/>
        <end position="86"/>
    </location>
</feature>
<sequence length="1889" mass="211902">MATLEGLAARVQELTEGLQRANVAYEQQQKRAAEAEARLLAAEAVIQSQQQAAAAAAATTATSSTERREKELIHPSHVPKPHTFNGKKDEWEKFKHVFIAWSSTVHERYPELLEKHGKSKDPVDESTFTSEESRLAKAMYTFLIQYCPKPTMNVIGQGLRDANGFEVWRRLVLLSEPAHRTKAWVWRRHLANPTFPSEISQWSTALHQWEAELREFERTYKTAFSEDEKVSILAHVAPKELQQSIFMHSDALDSYNKIREYIEQYLINRNLWKRPQGSQFGLTKAANKNAENPTDDGGPRPMDIGALKGDRGKGKGERARDGKGKDDWKDKEKEKWNGKGSWNGKGNWDNKDSKGKGKKGKEGKGKGGNDKGKGKGKQGEGKGKGNNPHAGKQCHICHRHGHIAADCWWKVGAVDAEAATDTGGTGGSGNTKDNTSSSNTAVGSVFEGTQRIARWSDEDVIFTVGDSIVSAVGPEQLGCRHLLVDSGACESVAKFGDFSAEIDNSKAKPLFSVQGTPLKVYGKQYPQVMFGQTSGSVEMTVTDAAESLVSVHSLVAKGHKVVFSPGGCYLETRAGDTVPLELHGKRWYLKVMDKTESSTPVRGRIAPIGDEPDFGPREPDRWKREVKDGDEYLIREHNNPRKRLFAPRVKDLPVPLERIESGRLTKMIFEDDGSRREDRSMWEDKRYAMREFKHAWLGETWFRLKPERAEEGAAAEEQPSHEDEWMQGLDEAYEEEAAGGEEAHERIVEDDEDAEERLMIDDESGEKKAKAIKAPKEPTAAEVEEHNLHHANFESWCPVCVMGQGKSKQHRRVKEDPKEHIIYSDYMFFTKEGTEVSKEDSEKKKAGLVTVLTAICKESQYPFALVLPSKASVDYASKAMMSWIKDLKWDKVVIQFDQESALNKIYEKVKAGMGDTVTLRRSPRYSSQSLADGEMVNGLIAGKVRTWLAEVSEKYKMKIGCDSVLFPWIVRHSAWTLARFHINHSKTTAFRIVNGYDYLGEMMVFGQVAMAKYPKQMDKSAPRWIRGVYLGKNAVGDEHLLLTEAGVQTCRTVRRLPESSQYSSEVLEKARGVPWNRYLGIATSRAQQEKSENKAVAVPELEAAETYDFGSSGEKEVVFVPTPAAPALEKRGGPARFNIATPDASMGTGSQDLNDSLYSPSIPGDMAQDMVSCISNDGEWNGASTCLGKEDYEYYKKWLKQNEGLFNSNMVSNIMDYLDTMQMDERELKRARKEELRKLNEVYGAFTPRDRRQLSKDLTVFGHKWVDKVTEGVAKSRLTCQDFKKKQEANEKHSSEYPSNFCPTPHATSRKLLEVYSLATQMPRVKADLSSAFLIARDGGDARGQPVLMRPPKEWLEEYDEWFAKARPEIQEQMREVPKEEILWQVDGNLYGRQSAAAQYRDRLEEILTKELPKEKYFFKRGKLDACVFRCTCTGIVLVHHIDDFDVCGPADLLQDLLQVQLPKCGCKLKMGELEWPGEASTSTSEFLGRKKILVENAVVTLPNEKHATDILRMLGLENAKPSPVPGKKLNLSDNKPLDGKAKEIFASCVGSATYLSQDRPDIKFACKELAKRIRDPRECDMQNLKVLGRYLRGTMQVGHVTKLNEQVDPVAWIPLQGFCDSDWAGDKEDRKSTSGQVIVLGGTVVETSARTQQGTPATSSGEAEVRALTQCAQDLVFVRNLGVEDFGMSIDVPRLFCDSSAAIQVARRLGVGKMRHIDLGHLYIQELVREKRVIVQKIKGTENPSNALTKHLATGAEAEEAREMLGLVTLDKQGLDKHVSKNTMQSVGALASWKKWQPQQCTRSQFTVSPTTTDYIFTYTYTYTATIDIRLFDPSNTVYVLLMLLVKERGKHRSLRDVIYNASALAELWAACWISSLMSDTILAHGDF</sequence>
<feature type="compositionally biased region" description="Basic and acidic residues" evidence="2">
    <location>
        <begin position="308"/>
        <end position="337"/>
    </location>
</feature>
<feature type="region of interest" description="Disordered" evidence="2">
    <location>
        <begin position="287"/>
        <end position="390"/>
    </location>
</feature>
<feature type="region of interest" description="Disordered" evidence="2">
    <location>
        <begin position="420"/>
        <end position="441"/>
    </location>
</feature>
<dbReference type="PANTHER" id="PTHR11439">
    <property type="entry name" value="GAG-POL-RELATED RETROTRANSPOSON"/>
    <property type="match status" value="1"/>
</dbReference>
<name>A0A1Q9DVZ5_SYMMI</name>